<accession>A0AAD1MSY7</accession>
<organism evidence="1 2">
    <name type="scientific">Mycolicibacterium litorale</name>
    <dbReference type="NCBI Taxonomy" id="758802"/>
    <lineage>
        <taxon>Bacteria</taxon>
        <taxon>Bacillati</taxon>
        <taxon>Actinomycetota</taxon>
        <taxon>Actinomycetes</taxon>
        <taxon>Mycobacteriales</taxon>
        <taxon>Mycobacteriaceae</taxon>
        <taxon>Mycolicibacterium</taxon>
    </lineage>
</organism>
<sequence>MVAQISRRRTISADPQTVWDVLADFGSIHDWLPGVDHSCVLSTDPDGPVGTKRRVQMGRMTLVETITEFDAPTALAYDIAGLPGWLRRFNNRWTVRAAGAGTTVTVTSTVDLGPGRLRALAARLVCLAMAKSSDTMLAGLAARWETAHV</sequence>
<dbReference type="RefSeq" id="WP_134054495.1">
    <property type="nucleotide sequence ID" value="NZ_AP022586.1"/>
</dbReference>
<dbReference type="CDD" id="cd07821">
    <property type="entry name" value="PYR_PYL_RCAR_like"/>
    <property type="match status" value="1"/>
</dbReference>
<dbReference type="EMBL" id="AP022586">
    <property type="protein sequence ID" value="BBY17669.1"/>
    <property type="molecule type" value="Genomic_DNA"/>
</dbReference>
<dbReference type="AlphaFoldDB" id="A0AAD1MSY7"/>
<dbReference type="InterPro" id="IPR019587">
    <property type="entry name" value="Polyketide_cyclase/dehydratase"/>
</dbReference>
<dbReference type="SUPFAM" id="SSF55961">
    <property type="entry name" value="Bet v1-like"/>
    <property type="match status" value="1"/>
</dbReference>
<protein>
    <submittedName>
        <fullName evidence="1">MxaD family protein</fullName>
    </submittedName>
</protein>
<gene>
    <name evidence="1" type="ORF">MLIT_32610</name>
</gene>
<reference evidence="1 2" key="1">
    <citation type="journal article" date="2019" name="Emerg. Microbes Infect.">
        <title>Comprehensive subspecies identification of 175 nontuberculous mycobacteria species based on 7547 genomic profiles.</title>
        <authorList>
            <person name="Matsumoto Y."/>
            <person name="Kinjo T."/>
            <person name="Motooka D."/>
            <person name="Nabeya D."/>
            <person name="Jung N."/>
            <person name="Uechi K."/>
            <person name="Horii T."/>
            <person name="Iida T."/>
            <person name="Fujita J."/>
            <person name="Nakamura S."/>
        </authorList>
    </citation>
    <scope>NUCLEOTIDE SEQUENCE [LARGE SCALE GENOMIC DNA]</scope>
    <source>
        <strain evidence="1 2">JCM 17423</strain>
    </source>
</reference>
<dbReference type="InterPro" id="IPR023393">
    <property type="entry name" value="START-like_dom_sf"/>
</dbReference>
<name>A0AAD1MSY7_9MYCO</name>
<keyword evidence="2" id="KW-1185">Reference proteome</keyword>
<dbReference type="Pfam" id="PF10604">
    <property type="entry name" value="Polyketide_cyc2"/>
    <property type="match status" value="1"/>
</dbReference>
<dbReference type="Proteomes" id="UP000466607">
    <property type="component" value="Chromosome"/>
</dbReference>
<evidence type="ECO:0000313" key="1">
    <source>
        <dbReference type="EMBL" id="BBY17669.1"/>
    </source>
</evidence>
<proteinExistence type="predicted"/>
<dbReference type="Gene3D" id="3.30.530.20">
    <property type="match status" value="1"/>
</dbReference>
<evidence type="ECO:0000313" key="2">
    <source>
        <dbReference type="Proteomes" id="UP000466607"/>
    </source>
</evidence>